<evidence type="ECO:0000256" key="1">
    <source>
        <dbReference type="ARBA" id="ARBA00009100"/>
    </source>
</evidence>
<comment type="caution">
    <text evidence="3">The sequence shown here is derived from an EMBL/GenBank/DDBJ whole genome shotgun (WGS) entry which is preliminary data.</text>
</comment>
<organism evidence="3 4">
    <name type="scientific">Tritrichomonas musculus</name>
    <dbReference type="NCBI Taxonomy" id="1915356"/>
    <lineage>
        <taxon>Eukaryota</taxon>
        <taxon>Metamonada</taxon>
        <taxon>Parabasalia</taxon>
        <taxon>Tritrichomonadida</taxon>
        <taxon>Tritrichomonadidae</taxon>
        <taxon>Tritrichomonas</taxon>
    </lineage>
</organism>
<evidence type="ECO:0008006" key="5">
    <source>
        <dbReference type="Google" id="ProtNLM"/>
    </source>
</evidence>
<keyword evidence="4" id="KW-1185">Reference proteome</keyword>
<dbReference type="PANTHER" id="PTHR12233">
    <property type="entry name" value="VACUOLAR PROTEIN SORTING 26 RELATED"/>
    <property type="match status" value="1"/>
</dbReference>
<dbReference type="Pfam" id="PF03643">
    <property type="entry name" value="Vps26"/>
    <property type="match status" value="1"/>
</dbReference>
<accession>A0ABR2IMZ9</accession>
<dbReference type="Gene3D" id="2.60.40.640">
    <property type="match status" value="2"/>
</dbReference>
<evidence type="ECO:0000256" key="2">
    <source>
        <dbReference type="SAM" id="MobiDB-lite"/>
    </source>
</evidence>
<dbReference type="Proteomes" id="UP001470230">
    <property type="component" value="Unassembled WGS sequence"/>
</dbReference>
<dbReference type="InterPro" id="IPR014752">
    <property type="entry name" value="Arrestin-like_C"/>
</dbReference>
<name>A0ABR2IMZ9_9EUKA</name>
<dbReference type="EMBL" id="JAPFFF010000015">
    <property type="protein sequence ID" value="KAK8866360.1"/>
    <property type="molecule type" value="Genomic_DNA"/>
</dbReference>
<gene>
    <name evidence="3" type="ORF">M9Y10_009322</name>
</gene>
<sequence length="312" mass="35986">MIGKLLNNNPTVKITIKGNPALENYTKNYSNLDYPAFLKDDVVEGHLEVILPPGKPDSHRGINLTIYGQFTTKNGDVLSRFFERTQTLAPPGELSSPMDMDFSFDKLDFPVSSYYGPNTNVEYGIEFKVIHRIVDFKETAQFLVFLFSHENDPQPIHNEIGMTNILHIEFIFPKSDFDCHECVIGRAYFILVKLKVVHMNVSLYCVENYENGGKYIKERTIVDTVELMDGAPVRGDHIPIRYFLGSKDIWPFIAWKGSPLKVEYYLRAQMIDENGKKYYKRLKVNIIRRKPEEIQKDDQDEKKSGGEEEDAK</sequence>
<proteinExistence type="inferred from homology"/>
<protein>
    <recommendedName>
        <fullName evidence="5">Vacuolar protein sorting-associated protein 26</fullName>
    </recommendedName>
</protein>
<evidence type="ECO:0000313" key="3">
    <source>
        <dbReference type="EMBL" id="KAK8866360.1"/>
    </source>
</evidence>
<reference evidence="3 4" key="1">
    <citation type="submission" date="2024-04" db="EMBL/GenBank/DDBJ databases">
        <title>Tritrichomonas musculus Genome.</title>
        <authorList>
            <person name="Alves-Ferreira E."/>
            <person name="Grigg M."/>
            <person name="Lorenzi H."/>
            <person name="Galac M."/>
        </authorList>
    </citation>
    <scope>NUCLEOTIDE SEQUENCE [LARGE SCALE GENOMIC DNA]</scope>
    <source>
        <strain evidence="3 4">EAF2021</strain>
    </source>
</reference>
<feature type="region of interest" description="Disordered" evidence="2">
    <location>
        <begin position="293"/>
        <end position="312"/>
    </location>
</feature>
<dbReference type="InterPro" id="IPR028934">
    <property type="entry name" value="Vps26-related"/>
</dbReference>
<evidence type="ECO:0000313" key="4">
    <source>
        <dbReference type="Proteomes" id="UP001470230"/>
    </source>
</evidence>
<comment type="similarity">
    <text evidence="1">Belongs to the VPS26 family.</text>
</comment>